<sequence>MKILKFKNNVTIEMKSSVFSLQSSVWFTFVFCLITLSSFSQVTSAIDSTSIKIGEQITYHIQVETDTTSLVVFPESTNHFHL</sequence>
<dbReference type="Proteomes" id="UP001302806">
    <property type="component" value="Chromosome"/>
</dbReference>
<organism evidence="1 2">
    <name type="scientific">Thalassobellus suaedae</name>
    <dbReference type="NCBI Taxonomy" id="3074124"/>
    <lineage>
        <taxon>Bacteria</taxon>
        <taxon>Pseudomonadati</taxon>
        <taxon>Bacteroidota</taxon>
        <taxon>Flavobacteriia</taxon>
        <taxon>Flavobacteriales</taxon>
        <taxon>Flavobacteriaceae</taxon>
        <taxon>Thalassobellus</taxon>
    </lineage>
</organism>
<evidence type="ECO:0000313" key="2">
    <source>
        <dbReference type="Proteomes" id="UP001302806"/>
    </source>
</evidence>
<protein>
    <submittedName>
        <fullName evidence="1">Uncharacterized protein</fullName>
    </submittedName>
</protein>
<dbReference type="EMBL" id="CP134537">
    <property type="protein sequence ID" value="WNH08784.1"/>
    <property type="molecule type" value="Genomic_DNA"/>
</dbReference>
<gene>
    <name evidence="1" type="ORF">RHP51_17175</name>
</gene>
<accession>A0ABY9XS73</accession>
<proteinExistence type="predicted"/>
<name>A0ABY9XS73_9FLAO</name>
<evidence type="ECO:0000313" key="1">
    <source>
        <dbReference type="EMBL" id="WNH08784.1"/>
    </source>
</evidence>
<reference evidence="1 2" key="1">
    <citation type="submission" date="2023-09" db="EMBL/GenBank/DDBJ databases">
        <title>Thalassobella suaedae gen. nov., sp. nov., a marine bacterium of the family Flavobacteriaceae isolated from a halophyte Suaeda japonica.</title>
        <authorList>
            <person name="Lee S.Y."/>
            <person name="Hwang C.Y."/>
        </authorList>
    </citation>
    <scope>NUCLEOTIDE SEQUENCE [LARGE SCALE GENOMIC DNA]</scope>
    <source>
        <strain evidence="1 2">HL-DH14</strain>
    </source>
</reference>